<organism evidence="1 2">
    <name type="scientific">Methylocella tundrae</name>
    <dbReference type="NCBI Taxonomy" id="227605"/>
    <lineage>
        <taxon>Bacteria</taxon>
        <taxon>Pseudomonadati</taxon>
        <taxon>Pseudomonadota</taxon>
        <taxon>Alphaproteobacteria</taxon>
        <taxon>Hyphomicrobiales</taxon>
        <taxon>Beijerinckiaceae</taxon>
        <taxon>Methylocella</taxon>
    </lineage>
</organism>
<dbReference type="EMBL" id="CABFMQ020000076">
    <property type="protein sequence ID" value="VTZ49949.1"/>
    <property type="molecule type" value="Genomic_DNA"/>
</dbReference>
<evidence type="ECO:0000313" key="1">
    <source>
        <dbReference type="EMBL" id="VTZ49949.1"/>
    </source>
</evidence>
<name>A0A8B6M6A8_METTU</name>
<proteinExistence type="predicted"/>
<accession>A0A8B6M6A8</accession>
<comment type="caution">
    <text evidence="1">The sequence shown here is derived from an EMBL/GenBank/DDBJ whole genome shotgun (WGS) entry which is preliminary data.</text>
</comment>
<gene>
    <name evidence="1" type="ORF">MPC4_20159</name>
</gene>
<dbReference type="Proteomes" id="UP000485880">
    <property type="component" value="Unassembled WGS sequence"/>
</dbReference>
<dbReference type="AlphaFoldDB" id="A0A8B6M6A8"/>
<evidence type="ECO:0000313" key="2">
    <source>
        <dbReference type="Proteomes" id="UP000485880"/>
    </source>
</evidence>
<keyword evidence="2" id="KW-1185">Reference proteome</keyword>
<protein>
    <submittedName>
        <fullName evidence="1">Uncharacterized protein</fullName>
    </submittedName>
</protein>
<sequence>MKSEVAAPRHTPVLDDAPNVYAEGARSMISIKCGGYPPRLYTRFHSAHRSYTMYDGTQ</sequence>
<reference evidence="1 2" key="1">
    <citation type="submission" date="2019-05" db="EMBL/GenBank/DDBJ databases">
        <authorList>
            <person name="Farhan Ul Haque M."/>
        </authorList>
    </citation>
    <scope>NUCLEOTIDE SEQUENCE [LARGE SCALE GENOMIC DNA]</scope>
    <source>
        <strain evidence="1">2</strain>
    </source>
</reference>